<sequence length="405" mass="45673">MKSRKLGAELELFLTKDDIPATPKDWAIIVNRAVSAGYSAITEPYNGLALGASGKNGWFILDNNCAIVELVSLPFCDLDATIDNLENLLAFFESITPEYRLHWVSQYAPPNEDEYWNRTVSTGLYSIVRHQNWGHWHLMNSLAFQPAIDISTPEIPAVLRTLYLTAPLFVHLYGGHDIKNTPRLQNWLHAIPYSAQRTGLPTREINSLDDYVANLLDLPAFIVSNSVKNGELAFFDTQNGRPRVSDVVFNGATAFRVHHIPTTSQMRTDKIGYDKTYVNGSLANFYALSLPFWHCRLVFDAGVGTIDGDVGKITRAIEKSDKLYVELRHIGTPQNMMELRKIYQVFVNLVERAQEINQTISPLISWQEAQDENRLAVQNGALGDKSKLVFDTLKELGLFQKEETI</sequence>
<gene>
    <name evidence="1" type="ORF">GCM10011332_05800</name>
</gene>
<evidence type="ECO:0000313" key="1">
    <source>
        <dbReference type="EMBL" id="GGF55251.1"/>
    </source>
</evidence>
<reference evidence="1" key="2">
    <citation type="submission" date="2020-09" db="EMBL/GenBank/DDBJ databases">
        <authorList>
            <person name="Sun Q."/>
            <person name="Zhou Y."/>
        </authorList>
    </citation>
    <scope>NUCLEOTIDE SEQUENCE</scope>
    <source>
        <strain evidence="1">CGMCC 1.15254</strain>
    </source>
</reference>
<dbReference type="RefSeq" id="WP_188661370.1">
    <property type="nucleotide sequence ID" value="NZ_BMHV01000003.1"/>
</dbReference>
<reference evidence="1" key="1">
    <citation type="journal article" date="2014" name="Int. J. Syst. Evol. Microbiol.">
        <title>Complete genome sequence of Corynebacterium casei LMG S-19264T (=DSM 44701T), isolated from a smear-ripened cheese.</title>
        <authorList>
            <consortium name="US DOE Joint Genome Institute (JGI-PGF)"/>
            <person name="Walter F."/>
            <person name="Albersmeier A."/>
            <person name="Kalinowski J."/>
            <person name="Ruckert C."/>
        </authorList>
    </citation>
    <scope>NUCLEOTIDE SEQUENCE</scope>
    <source>
        <strain evidence="1">CGMCC 1.15254</strain>
    </source>
</reference>
<protein>
    <submittedName>
        <fullName evidence="1">Uncharacterized protein</fullName>
    </submittedName>
</protein>
<keyword evidence="2" id="KW-1185">Reference proteome</keyword>
<dbReference type="Proteomes" id="UP000632498">
    <property type="component" value="Unassembled WGS sequence"/>
</dbReference>
<dbReference type="AlphaFoldDB" id="A0A917F7U8"/>
<organism evidence="1 2">
    <name type="scientific">Terasakiella brassicae</name>
    <dbReference type="NCBI Taxonomy" id="1634917"/>
    <lineage>
        <taxon>Bacteria</taxon>
        <taxon>Pseudomonadati</taxon>
        <taxon>Pseudomonadota</taxon>
        <taxon>Alphaproteobacteria</taxon>
        <taxon>Rhodospirillales</taxon>
        <taxon>Terasakiellaceae</taxon>
        <taxon>Terasakiella</taxon>
    </lineage>
</organism>
<proteinExistence type="predicted"/>
<comment type="caution">
    <text evidence="1">The sequence shown here is derived from an EMBL/GenBank/DDBJ whole genome shotgun (WGS) entry which is preliminary data.</text>
</comment>
<dbReference type="EMBL" id="BMHV01000003">
    <property type="protein sequence ID" value="GGF55251.1"/>
    <property type="molecule type" value="Genomic_DNA"/>
</dbReference>
<evidence type="ECO:0000313" key="2">
    <source>
        <dbReference type="Proteomes" id="UP000632498"/>
    </source>
</evidence>
<dbReference type="Gene3D" id="3.30.590.20">
    <property type="match status" value="1"/>
</dbReference>
<name>A0A917F7U8_9PROT</name>
<accession>A0A917F7U8</accession>